<accession>A0A0M3KDI8</accession>
<dbReference type="EMBL" id="UYRR01035512">
    <property type="protein sequence ID" value="VDK64803.1"/>
    <property type="molecule type" value="Genomic_DNA"/>
</dbReference>
<sequence length="85" mass="9347">MPILTAVQLIVEHPGSAETGATTGRMPEEATTAVNNDPNLIQKIIARYEHEEDEFLRELDDMQAQASQRSSLCDEAPVLGELLIN</sequence>
<evidence type="ECO:0000313" key="3">
    <source>
        <dbReference type="WBParaSite" id="ASIM_0001904101-mRNA-1"/>
    </source>
</evidence>
<reference evidence="1 2" key="2">
    <citation type="submission" date="2018-11" db="EMBL/GenBank/DDBJ databases">
        <authorList>
            <consortium name="Pathogen Informatics"/>
        </authorList>
    </citation>
    <scope>NUCLEOTIDE SEQUENCE [LARGE SCALE GENOMIC DNA]</scope>
</reference>
<dbReference type="Proteomes" id="UP000267096">
    <property type="component" value="Unassembled WGS sequence"/>
</dbReference>
<keyword evidence="2" id="KW-1185">Reference proteome</keyword>
<dbReference type="AlphaFoldDB" id="A0A0M3KDI8"/>
<organism evidence="3">
    <name type="scientific">Anisakis simplex</name>
    <name type="common">Herring worm</name>
    <dbReference type="NCBI Taxonomy" id="6269"/>
    <lineage>
        <taxon>Eukaryota</taxon>
        <taxon>Metazoa</taxon>
        <taxon>Ecdysozoa</taxon>
        <taxon>Nematoda</taxon>
        <taxon>Chromadorea</taxon>
        <taxon>Rhabditida</taxon>
        <taxon>Spirurina</taxon>
        <taxon>Ascaridomorpha</taxon>
        <taxon>Ascaridoidea</taxon>
        <taxon>Anisakidae</taxon>
        <taxon>Anisakis</taxon>
        <taxon>Anisakis simplex complex</taxon>
    </lineage>
</organism>
<protein>
    <submittedName>
        <fullName evidence="3">Peptide chain release factor 1</fullName>
    </submittedName>
</protein>
<dbReference type="OrthoDB" id="10558627at2759"/>
<evidence type="ECO:0000313" key="2">
    <source>
        <dbReference type="Proteomes" id="UP000267096"/>
    </source>
</evidence>
<name>A0A0M3KDI8_ANISI</name>
<proteinExistence type="predicted"/>
<reference evidence="3" key="1">
    <citation type="submission" date="2017-02" db="UniProtKB">
        <authorList>
            <consortium name="WormBaseParasite"/>
        </authorList>
    </citation>
    <scope>IDENTIFICATION</scope>
</reference>
<evidence type="ECO:0000313" key="1">
    <source>
        <dbReference type="EMBL" id="VDK64803.1"/>
    </source>
</evidence>
<gene>
    <name evidence="1" type="ORF">ASIM_LOCUS18436</name>
</gene>
<dbReference type="WBParaSite" id="ASIM_0001904101-mRNA-1">
    <property type="protein sequence ID" value="ASIM_0001904101-mRNA-1"/>
    <property type="gene ID" value="ASIM_0001904101"/>
</dbReference>